<reference evidence="1" key="1">
    <citation type="submission" date="2021-08" db="EMBL/GenBank/DDBJ databases">
        <title>Prevotella lacticifex sp. nov., isolated from rumen of cow.</title>
        <authorList>
            <person name="Shinkai T."/>
            <person name="Ikeyama N."/>
            <person name="Kumagai M."/>
            <person name="Ohmori H."/>
            <person name="Sakamoto M."/>
            <person name="Ohkuma M."/>
            <person name="Mitsumori M."/>
        </authorList>
    </citation>
    <scope>NUCLEOTIDE SEQUENCE</scope>
    <source>
        <strain evidence="1">JCM 8259</strain>
    </source>
</reference>
<protein>
    <submittedName>
        <fullName evidence="1">Uncharacterized protein</fullName>
    </submittedName>
</protein>
<proteinExistence type="predicted"/>
<name>A0AA37MEV5_XYLRU</name>
<sequence>MVSVVRGMCADFPIYLVVQGIAESGHYPTLLADYIEVQISFRDLTIKYQSKENKNVEVESK</sequence>
<organism evidence="1 2">
    <name type="scientific">Xylanibacter ruminicola</name>
    <name type="common">Prevotella ruminicola</name>
    <dbReference type="NCBI Taxonomy" id="839"/>
    <lineage>
        <taxon>Bacteria</taxon>
        <taxon>Pseudomonadati</taxon>
        <taxon>Bacteroidota</taxon>
        <taxon>Bacteroidia</taxon>
        <taxon>Bacteroidales</taxon>
        <taxon>Prevotellaceae</taxon>
        <taxon>Xylanibacter</taxon>
    </lineage>
</organism>
<dbReference type="Proteomes" id="UP000887097">
    <property type="component" value="Unassembled WGS sequence"/>
</dbReference>
<gene>
    <name evidence="1" type="ORF">PRMUPPPA20_14440</name>
</gene>
<accession>A0AA37MEV5</accession>
<evidence type="ECO:0000313" key="1">
    <source>
        <dbReference type="EMBL" id="GJG33335.1"/>
    </source>
</evidence>
<comment type="caution">
    <text evidence="1">The sequence shown here is derived from an EMBL/GenBank/DDBJ whole genome shotgun (WGS) entry which is preliminary data.</text>
</comment>
<dbReference type="EMBL" id="BPTT01000001">
    <property type="protein sequence ID" value="GJG33335.1"/>
    <property type="molecule type" value="Genomic_DNA"/>
</dbReference>
<evidence type="ECO:0000313" key="2">
    <source>
        <dbReference type="Proteomes" id="UP000887097"/>
    </source>
</evidence>
<dbReference type="AlphaFoldDB" id="A0AA37MEV5"/>